<feature type="domain" description="Flagellar hook-length control protein-like C-terminal" evidence="2">
    <location>
        <begin position="347"/>
        <end position="418"/>
    </location>
</feature>
<dbReference type="InterPro" id="IPR038610">
    <property type="entry name" value="FliK-like_C_sf"/>
</dbReference>
<gene>
    <name evidence="3" type="ORF">ABRY99_09870</name>
</gene>
<dbReference type="EMBL" id="CP158252">
    <property type="protein sequence ID" value="XDJ41257.1"/>
    <property type="molecule type" value="Genomic_DNA"/>
</dbReference>
<feature type="region of interest" description="Disordered" evidence="1">
    <location>
        <begin position="261"/>
        <end position="294"/>
    </location>
</feature>
<evidence type="ECO:0000259" key="2">
    <source>
        <dbReference type="Pfam" id="PF02120"/>
    </source>
</evidence>
<reference evidence="3" key="1">
    <citation type="submission" date="2024-05" db="EMBL/GenBank/DDBJ databases">
        <authorList>
            <person name="Luo Y.-C."/>
            <person name="Nicholds J."/>
            <person name="Mortimer T."/>
            <person name="Maboni G."/>
        </authorList>
    </citation>
    <scope>NUCLEOTIDE SEQUENCE</scope>
    <source>
        <strain evidence="3">153920</strain>
    </source>
</reference>
<proteinExistence type="predicted"/>
<accession>A0AB39CGY8</accession>
<feature type="compositionally biased region" description="Low complexity" evidence="1">
    <location>
        <begin position="272"/>
        <end position="294"/>
    </location>
</feature>
<dbReference type="InterPro" id="IPR021136">
    <property type="entry name" value="Flagellar_hook_control-like_C"/>
</dbReference>
<dbReference type="AlphaFoldDB" id="A0AB39CGY8"/>
<feature type="region of interest" description="Disordered" evidence="1">
    <location>
        <begin position="222"/>
        <end position="248"/>
    </location>
</feature>
<feature type="compositionally biased region" description="Polar residues" evidence="1">
    <location>
        <begin position="45"/>
        <end position="57"/>
    </location>
</feature>
<sequence length="434" mass="44694">MSIGAPSNLGTLLVQRLDAVLGTTLGQQANLVSGAGPQAVPQPANPENPTALQNQAQRHPREAVDQANQQGRQQAAVGKAVRDMRLDNLLGRGTTFHGTTQSAPTTLGYAARIILALLNQFPQDGQAVRGQSPLLSNAAGGRAAAGGNLAGLPGGAPGGAGAPAAGASSAQTGGVAQTWAQLATSLGQPGALAARFAQALSHSVQTSGLFYEAHLAQLAAGKAKPHDLRQEPQGRIPARPALPGSAAQNLSQNIQQALNAQQSLPPPGGAPAGSAGADAAQAQAATGQAHAAPAPGIDPQAQLLVRQQLEVLANQAFLWQGEAWPGADMEWEIHRRAQDDDEARDFEGDHWATRLTLHLPTLGEVQARLSLSGDQLVMRLTAPESAERLGQSIEPLRARLLAQGLQASQLSVQARDSDPDASLPDARDHEISAS</sequence>
<feature type="compositionally biased region" description="Basic and acidic residues" evidence="1">
    <location>
        <begin position="425"/>
        <end position="434"/>
    </location>
</feature>
<evidence type="ECO:0000313" key="3">
    <source>
        <dbReference type="EMBL" id="XDJ41257.1"/>
    </source>
</evidence>
<dbReference type="Gene3D" id="3.30.750.140">
    <property type="match status" value="1"/>
</dbReference>
<keyword evidence="3" id="KW-0969">Cilium</keyword>
<keyword evidence="3" id="KW-0282">Flagellum</keyword>
<feature type="region of interest" description="Disordered" evidence="1">
    <location>
        <begin position="410"/>
        <end position="434"/>
    </location>
</feature>
<dbReference type="Pfam" id="PF02120">
    <property type="entry name" value="Flg_hook"/>
    <property type="match status" value="1"/>
</dbReference>
<evidence type="ECO:0000256" key="1">
    <source>
        <dbReference type="SAM" id="MobiDB-lite"/>
    </source>
</evidence>
<name>A0AB39CGY8_9BURK</name>
<keyword evidence="3" id="KW-0966">Cell projection</keyword>
<organism evidence="3">
    <name type="scientific">Castellaniella ginsengisoli</name>
    <dbReference type="NCBI Taxonomy" id="546114"/>
    <lineage>
        <taxon>Bacteria</taxon>
        <taxon>Pseudomonadati</taxon>
        <taxon>Pseudomonadota</taxon>
        <taxon>Betaproteobacteria</taxon>
        <taxon>Burkholderiales</taxon>
        <taxon>Alcaligenaceae</taxon>
        <taxon>Castellaniella</taxon>
    </lineage>
</organism>
<feature type="region of interest" description="Disordered" evidence="1">
    <location>
        <begin position="33"/>
        <end position="80"/>
    </location>
</feature>
<protein>
    <submittedName>
        <fullName evidence="3">Flagellar hook-length control protein FliK</fullName>
    </submittedName>
</protein>
<dbReference type="RefSeq" id="WP_368643113.1">
    <property type="nucleotide sequence ID" value="NZ_CP158252.1"/>
</dbReference>